<gene>
    <name evidence="1" type="ORF">NQ314_005033</name>
</gene>
<protein>
    <submittedName>
        <fullName evidence="1">Uncharacterized protein</fullName>
    </submittedName>
</protein>
<reference evidence="1" key="1">
    <citation type="journal article" date="2023" name="Insect Mol. Biol.">
        <title>Genome sequencing provides insights into the evolution of gene families encoding plant cell wall-degrading enzymes in longhorned beetles.</title>
        <authorList>
            <person name="Shin N.R."/>
            <person name="Okamura Y."/>
            <person name="Kirsch R."/>
            <person name="Pauchet Y."/>
        </authorList>
    </citation>
    <scope>NUCLEOTIDE SEQUENCE</scope>
    <source>
        <strain evidence="1">RBIC_L_NR</strain>
    </source>
</reference>
<organism evidence="1 2">
    <name type="scientific">Rhamnusium bicolor</name>
    <dbReference type="NCBI Taxonomy" id="1586634"/>
    <lineage>
        <taxon>Eukaryota</taxon>
        <taxon>Metazoa</taxon>
        <taxon>Ecdysozoa</taxon>
        <taxon>Arthropoda</taxon>
        <taxon>Hexapoda</taxon>
        <taxon>Insecta</taxon>
        <taxon>Pterygota</taxon>
        <taxon>Neoptera</taxon>
        <taxon>Endopterygota</taxon>
        <taxon>Coleoptera</taxon>
        <taxon>Polyphaga</taxon>
        <taxon>Cucujiformia</taxon>
        <taxon>Chrysomeloidea</taxon>
        <taxon>Cerambycidae</taxon>
        <taxon>Lepturinae</taxon>
        <taxon>Rhagiini</taxon>
        <taxon>Rhamnusium</taxon>
    </lineage>
</organism>
<evidence type="ECO:0000313" key="2">
    <source>
        <dbReference type="Proteomes" id="UP001162156"/>
    </source>
</evidence>
<accession>A0AAV8ZJC8</accession>
<keyword evidence="2" id="KW-1185">Reference proteome</keyword>
<evidence type="ECO:0000313" key="1">
    <source>
        <dbReference type="EMBL" id="KAJ8964246.1"/>
    </source>
</evidence>
<dbReference type="EMBL" id="JANEYF010001413">
    <property type="protein sequence ID" value="KAJ8964246.1"/>
    <property type="molecule type" value="Genomic_DNA"/>
</dbReference>
<sequence length="114" mass="13155">MLNSIDELDQVALEWNCHIIRSTKNHRAPIGKPIMMYQVPILYDAENALISIPQDVISCLEEECIFHSTPCNEDVHILCQEVISENNFNSQCEDPYDAVQLYLNLREKIYSIIS</sequence>
<dbReference type="Proteomes" id="UP001162156">
    <property type="component" value="Unassembled WGS sequence"/>
</dbReference>
<proteinExistence type="predicted"/>
<name>A0AAV8ZJC8_9CUCU</name>
<comment type="caution">
    <text evidence="1">The sequence shown here is derived from an EMBL/GenBank/DDBJ whole genome shotgun (WGS) entry which is preliminary data.</text>
</comment>
<dbReference type="AlphaFoldDB" id="A0AAV8ZJC8"/>